<evidence type="ECO:0000313" key="3">
    <source>
        <dbReference type="Proteomes" id="UP001085076"/>
    </source>
</evidence>
<comment type="caution">
    <text evidence="2">The sequence shown here is derived from an EMBL/GenBank/DDBJ whole genome shotgun (WGS) entry which is preliminary data.</text>
</comment>
<dbReference type="AlphaFoldDB" id="A0A9D5H452"/>
<evidence type="ECO:0000256" key="1">
    <source>
        <dbReference type="SAM" id="MobiDB-lite"/>
    </source>
</evidence>
<organism evidence="2 3">
    <name type="scientific">Dioscorea zingiberensis</name>
    <dbReference type="NCBI Taxonomy" id="325984"/>
    <lineage>
        <taxon>Eukaryota</taxon>
        <taxon>Viridiplantae</taxon>
        <taxon>Streptophyta</taxon>
        <taxon>Embryophyta</taxon>
        <taxon>Tracheophyta</taxon>
        <taxon>Spermatophyta</taxon>
        <taxon>Magnoliopsida</taxon>
        <taxon>Liliopsida</taxon>
        <taxon>Dioscoreales</taxon>
        <taxon>Dioscoreaceae</taxon>
        <taxon>Dioscorea</taxon>
    </lineage>
</organism>
<sequence length="190" mass="20625">MEPTAPSSEELCYLRVSGGISCRSRPDPERMNCGAIQDNTFAACEEMRAELRQAPVFCPKPRRLTQLAGAALLDRHRLRSSDSPSSSDLLDLFLSKGGEGNQVGSSPPFFTGSPPTRSANPLVHDARFGEEKPVFPTGPVHLPSGSPMSPTRKGFGPTKFGFKPAPVRIEGFDCLDRRDRPTRRSITAVA</sequence>
<reference evidence="2" key="1">
    <citation type="submission" date="2021-03" db="EMBL/GenBank/DDBJ databases">
        <authorList>
            <person name="Li Z."/>
            <person name="Yang C."/>
        </authorList>
    </citation>
    <scope>NUCLEOTIDE SEQUENCE</scope>
    <source>
        <strain evidence="2">Dzin_1.0</strain>
        <tissue evidence="2">Leaf</tissue>
    </source>
</reference>
<evidence type="ECO:0000313" key="2">
    <source>
        <dbReference type="EMBL" id="KAJ0962730.1"/>
    </source>
</evidence>
<name>A0A9D5H452_9LILI</name>
<accession>A0A9D5H452</accession>
<keyword evidence="3" id="KW-1185">Reference proteome</keyword>
<dbReference type="Proteomes" id="UP001085076">
    <property type="component" value="Miscellaneous, Linkage group lg09"/>
</dbReference>
<protein>
    <submittedName>
        <fullName evidence="2">Uncharacterized protein</fullName>
    </submittedName>
</protein>
<gene>
    <name evidence="2" type="ORF">J5N97_027852</name>
</gene>
<feature type="region of interest" description="Disordered" evidence="1">
    <location>
        <begin position="140"/>
        <end position="162"/>
    </location>
</feature>
<dbReference type="EMBL" id="JAGGNH010000009">
    <property type="protein sequence ID" value="KAJ0962730.1"/>
    <property type="molecule type" value="Genomic_DNA"/>
</dbReference>
<dbReference type="OrthoDB" id="748203at2759"/>
<reference evidence="2" key="2">
    <citation type="journal article" date="2022" name="Hortic Res">
        <title>The genome of Dioscorea zingiberensis sheds light on the biosynthesis, origin and evolution of the medicinally important diosgenin saponins.</title>
        <authorList>
            <person name="Li Y."/>
            <person name="Tan C."/>
            <person name="Li Z."/>
            <person name="Guo J."/>
            <person name="Li S."/>
            <person name="Chen X."/>
            <person name="Wang C."/>
            <person name="Dai X."/>
            <person name="Yang H."/>
            <person name="Song W."/>
            <person name="Hou L."/>
            <person name="Xu J."/>
            <person name="Tong Z."/>
            <person name="Xu A."/>
            <person name="Yuan X."/>
            <person name="Wang W."/>
            <person name="Yang Q."/>
            <person name="Chen L."/>
            <person name="Sun Z."/>
            <person name="Wang K."/>
            <person name="Pan B."/>
            <person name="Chen J."/>
            <person name="Bao Y."/>
            <person name="Liu F."/>
            <person name="Qi X."/>
            <person name="Gang D.R."/>
            <person name="Wen J."/>
            <person name="Li J."/>
        </authorList>
    </citation>
    <scope>NUCLEOTIDE SEQUENCE</scope>
    <source>
        <strain evidence="2">Dzin_1.0</strain>
    </source>
</reference>
<dbReference type="PANTHER" id="PTHR33384">
    <property type="entry name" value="EXPRESSED PROTEIN"/>
    <property type="match status" value="1"/>
</dbReference>
<proteinExistence type="predicted"/>
<dbReference type="PANTHER" id="PTHR33384:SF1">
    <property type="entry name" value="EXPRESSED PROTEIN"/>
    <property type="match status" value="1"/>
</dbReference>